<proteinExistence type="predicted"/>
<dbReference type="Proteomes" id="UP000198901">
    <property type="component" value="Unassembled WGS sequence"/>
</dbReference>
<feature type="transmembrane region" description="Helical" evidence="1">
    <location>
        <begin position="443"/>
        <end position="461"/>
    </location>
</feature>
<feature type="transmembrane region" description="Helical" evidence="1">
    <location>
        <begin position="196"/>
        <end position="219"/>
    </location>
</feature>
<feature type="transmembrane region" description="Helical" evidence="1">
    <location>
        <begin position="419"/>
        <end position="437"/>
    </location>
</feature>
<feature type="transmembrane region" description="Helical" evidence="1">
    <location>
        <begin position="330"/>
        <end position="350"/>
    </location>
</feature>
<feature type="transmembrane region" description="Helical" evidence="1">
    <location>
        <begin position="68"/>
        <end position="89"/>
    </location>
</feature>
<feature type="transmembrane region" description="Helical" evidence="1">
    <location>
        <begin position="43"/>
        <end position="61"/>
    </location>
</feature>
<dbReference type="AlphaFoldDB" id="A0A1G9ND00"/>
<keyword evidence="1" id="KW-0812">Transmembrane</keyword>
<dbReference type="RefSeq" id="WP_093201018.1">
    <property type="nucleotide sequence ID" value="NZ_FNGS01000003.1"/>
</dbReference>
<keyword evidence="1" id="KW-0472">Membrane</keyword>
<feature type="transmembrane region" description="Helical" evidence="1">
    <location>
        <begin position="292"/>
        <end position="310"/>
    </location>
</feature>
<feature type="transmembrane region" description="Helical" evidence="1">
    <location>
        <begin position="362"/>
        <end position="383"/>
    </location>
</feature>
<keyword evidence="1" id="KW-1133">Transmembrane helix</keyword>
<feature type="transmembrane region" description="Helical" evidence="1">
    <location>
        <begin position="226"/>
        <end position="259"/>
    </location>
</feature>
<accession>A0A1G9ND00</accession>
<evidence type="ECO:0000256" key="1">
    <source>
        <dbReference type="SAM" id="Phobius"/>
    </source>
</evidence>
<keyword evidence="3" id="KW-1185">Reference proteome</keyword>
<dbReference type="STRING" id="563176.SAMN04488090_1955"/>
<gene>
    <name evidence="2" type="ORF">SAMN04488090_1955</name>
</gene>
<evidence type="ECO:0000313" key="2">
    <source>
        <dbReference type="EMBL" id="SDL84263.1"/>
    </source>
</evidence>
<organism evidence="2 3">
    <name type="scientific">Siphonobacter aquaeclarae</name>
    <dbReference type="NCBI Taxonomy" id="563176"/>
    <lineage>
        <taxon>Bacteria</taxon>
        <taxon>Pseudomonadati</taxon>
        <taxon>Bacteroidota</taxon>
        <taxon>Cytophagia</taxon>
        <taxon>Cytophagales</taxon>
        <taxon>Cytophagaceae</taxon>
        <taxon>Siphonobacter</taxon>
    </lineage>
</organism>
<feature type="transmembrane region" description="Helical" evidence="1">
    <location>
        <begin position="12"/>
        <end position="31"/>
    </location>
</feature>
<protein>
    <submittedName>
        <fullName evidence="2">O-antigen polysaccharide polymerase Wzy</fullName>
    </submittedName>
</protein>
<name>A0A1G9ND00_9BACT</name>
<dbReference type="OrthoDB" id="6691926at2"/>
<dbReference type="EMBL" id="FNGS01000003">
    <property type="protein sequence ID" value="SDL84263.1"/>
    <property type="molecule type" value="Genomic_DNA"/>
</dbReference>
<feature type="transmembrane region" description="Helical" evidence="1">
    <location>
        <begin position="157"/>
        <end position="176"/>
    </location>
</feature>
<evidence type="ECO:0000313" key="3">
    <source>
        <dbReference type="Proteomes" id="UP000198901"/>
    </source>
</evidence>
<reference evidence="2 3" key="1">
    <citation type="submission" date="2016-10" db="EMBL/GenBank/DDBJ databases">
        <authorList>
            <person name="de Groot N.N."/>
        </authorList>
    </citation>
    <scope>NUCLEOTIDE SEQUENCE [LARGE SCALE GENOMIC DNA]</scope>
    <source>
        <strain evidence="2 3">DSM 21668</strain>
    </source>
</reference>
<dbReference type="Pfam" id="PF14296">
    <property type="entry name" value="O-ag_pol_Wzy"/>
    <property type="match status" value="1"/>
</dbReference>
<dbReference type="InterPro" id="IPR029468">
    <property type="entry name" value="O-ag_pol_Wzy"/>
</dbReference>
<sequence>MLVDDSSLQRKEIAMHVIVFTCIAVAVLLYDWESETVFLLNRYLAWLYVTLAVIALSIFRVSSFLSIYGLFFITSNVFICGRFYAHFILDSDPFSSPVSNNYYPSDLEKIRLMYYVILSFVVVHLGYLLQKCLFDYDALPELKSPFKEWMYTNRKQIARAFFAISVIYCGITFKSLAQVFATGSYLGLYEFQGEEYSTSIVAVFKVAFVFLFGVVFAIADKKDRRIALAISVVVGIAYFMIGTRSSFISSVLFIVWYFHNYEKKVSFFKVGLAGVFVVFASQYLIGLTLRGVGLDGMAVSPIDLLAFFLHDQGVTLMVFEFSFQFSEWPAVLYFQSLFPGVNALTSLFGGGFGSQYSNIGNYLAYTVNSTAFFNGNALGWSMFGDFSMYSFGSKTGFILVGLLWGGFVSFLESYSRRSVIVRALALSTFSSIVISPRGGFCTVFPNFLYYAIFWLLFYMLWKRFSIRTSIAEPGS</sequence>
<feature type="transmembrane region" description="Helical" evidence="1">
    <location>
        <begin position="112"/>
        <end position="129"/>
    </location>
</feature>
<feature type="transmembrane region" description="Helical" evidence="1">
    <location>
        <begin position="265"/>
        <end position="285"/>
    </location>
</feature>
<feature type="transmembrane region" description="Helical" evidence="1">
    <location>
        <begin position="395"/>
        <end position="412"/>
    </location>
</feature>